<keyword evidence="5" id="KW-1185">Reference proteome</keyword>
<reference evidence="3" key="3">
    <citation type="submission" date="2023-01" db="EMBL/GenBank/DDBJ databases">
        <authorList>
            <person name="Sun Q."/>
            <person name="Evtushenko L."/>
        </authorList>
    </citation>
    <scope>NUCLEOTIDE SEQUENCE</scope>
    <source>
        <strain evidence="3">VKM B-1606</strain>
    </source>
</reference>
<dbReference type="GO" id="GO:0005737">
    <property type="term" value="C:cytoplasm"/>
    <property type="evidence" value="ECO:0007669"/>
    <property type="project" value="TreeGrafter"/>
</dbReference>
<dbReference type="Proteomes" id="UP001143400">
    <property type="component" value="Unassembled WGS sequence"/>
</dbReference>
<name>A0A9W6ITB8_9HYPH</name>
<dbReference type="EMBL" id="JAFBCY010000002">
    <property type="protein sequence ID" value="MBM7851791.1"/>
    <property type="molecule type" value="Genomic_DNA"/>
</dbReference>
<evidence type="ECO:0000256" key="1">
    <source>
        <dbReference type="ARBA" id="ARBA00012344"/>
    </source>
</evidence>
<dbReference type="RefSeq" id="WP_204950190.1">
    <property type="nucleotide sequence ID" value="NZ_BSFF01000001.1"/>
</dbReference>
<keyword evidence="2" id="KW-0456">Lyase</keyword>
<sequence length="180" mass="19865">MIPTDVDLWVFAYGSLMWRPGFTFVEQSPATVDGYHRALCIASHRHRGTPERPGLVLGLDEGGSCQGIAFRVDAAHVPDALAYLRERELVTHVYRETLLPTRLDGDRTVQALAYVVDQEHPQYVGLLPPEETLARVRCSVGAAGPNPDYVLNTVRELERLGVTDPTLAWLASALTLSTDE</sequence>
<gene>
    <name evidence="3" type="ORF">GCM10008170_08740</name>
    <name evidence="4" type="ORF">JOD31_002016</name>
</gene>
<evidence type="ECO:0000313" key="5">
    <source>
        <dbReference type="Proteomes" id="UP000758856"/>
    </source>
</evidence>
<evidence type="ECO:0000313" key="4">
    <source>
        <dbReference type="EMBL" id="MBM7851791.1"/>
    </source>
</evidence>
<dbReference type="AlphaFoldDB" id="A0A9W6ITB8"/>
<dbReference type="SUPFAM" id="SSF110857">
    <property type="entry name" value="Gamma-glutamyl cyclotransferase-like"/>
    <property type="match status" value="1"/>
</dbReference>
<dbReference type="InterPro" id="IPR006840">
    <property type="entry name" value="ChaC"/>
</dbReference>
<dbReference type="GO" id="GO:0061928">
    <property type="term" value="F:glutathione specific gamma-glutamylcyclotransferase activity"/>
    <property type="evidence" value="ECO:0007669"/>
    <property type="project" value="UniProtKB-EC"/>
</dbReference>
<dbReference type="PANTHER" id="PTHR12192:SF2">
    <property type="entry name" value="GLUTATHIONE-SPECIFIC GAMMA-GLUTAMYLCYCLOTRANSFERASE 2"/>
    <property type="match status" value="1"/>
</dbReference>
<reference evidence="4 5" key="2">
    <citation type="submission" date="2021-01" db="EMBL/GenBank/DDBJ databases">
        <title>Genomic Encyclopedia of Type Strains, Phase IV (KMG-IV): sequencing the most valuable type-strain genomes for metagenomic binning, comparative biology and taxonomic classification.</title>
        <authorList>
            <person name="Goeker M."/>
        </authorList>
    </citation>
    <scope>NUCLEOTIDE SEQUENCE [LARGE SCALE GENOMIC DNA]</scope>
    <source>
        <strain evidence="4 5">DSM 6130</strain>
    </source>
</reference>
<evidence type="ECO:0000313" key="3">
    <source>
        <dbReference type="EMBL" id="GLK54855.1"/>
    </source>
</evidence>
<dbReference type="GO" id="GO:0006751">
    <property type="term" value="P:glutathione catabolic process"/>
    <property type="evidence" value="ECO:0007669"/>
    <property type="project" value="InterPro"/>
</dbReference>
<dbReference type="InterPro" id="IPR036568">
    <property type="entry name" value="GGCT-like_sf"/>
</dbReference>
<comment type="caution">
    <text evidence="3">The sequence shown here is derived from an EMBL/GenBank/DDBJ whole genome shotgun (WGS) entry which is preliminary data.</text>
</comment>
<evidence type="ECO:0000256" key="2">
    <source>
        <dbReference type="ARBA" id="ARBA00023239"/>
    </source>
</evidence>
<dbReference type="Gene3D" id="3.10.490.10">
    <property type="entry name" value="Gamma-glutamyl cyclotransferase-like"/>
    <property type="match status" value="1"/>
</dbReference>
<dbReference type="EMBL" id="BSFF01000001">
    <property type="protein sequence ID" value="GLK54855.1"/>
    <property type="molecule type" value="Genomic_DNA"/>
</dbReference>
<evidence type="ECO:0000313" key="6">
    <source>
        <dbReference type="Proteomes" id="UP001143400"/>
    </source>
</evidence>
<dbReference type="Proteomes" id="UP000758856">
    <property type="component" value="Unassembled WGS sequence"/>
</dbReference>
<dbReference type="PANTHER" id="PTHR12192">
    <property type="entry name" value="CATION TRANSPORT PROTEIN CHAC-RELATED"/>
    <property type="match status" value="1"/>
</dbReference>
<reference evidence="3" key="1">
    <citation type="journal article" date="2014" name="Int. J. Syst. Evol. Microbiol.">
        <title>Complete genome sequence of Corynebacterium casei LMG S-19264T (=DSM 44701T), isolated from a smear-ripened cheese.</title>
        <authorList>
            <consortium name="US DOE Joint Genome Institute (JGI-PGF)"/>
            <person name="Walter F."/>
            <person name="Albersmeier A."/>
            <person name="Kalinowski J."/>
            <person name="Ruckert C."/>
        </authorList>
    </citation>
    <scope>NUCLEOTIDE SEQUENCE</scope>
    <source>
        <strain evidence="3">VKM B-1606</strain>
    </source>
</reference>
<dbReference type="Pfam" id="PF04752">
    <property type="entry name" value="ChaC"/>
    <property type="match status" value="1"/>
</dbReference>
<dbReference type="EC" id="4.3.2.7" evidence="1"/>
<organism evidence="3 6">
    <name type="scientific">Methylopila capsulata</name>
    <dbReference type="NCBI Taxonomy" id="61654"/>
    <lineage>
        <taxon>Bacteria</taxon>
        <taxon>Pseudomonadati</taxon>
        <taxon>Pseudomonadota</taxon>
        <taxon>Alphaproteobacteria</taxon>
        <taxon>Hyphomicrobiales</taxon>
        <taxon>Methylopilaceae</taxon>
        <taxon>Methylopila</taxon>
    </lineage>
</organism>
<dbReference type="InterPro" id="IPR013024">
    <property type="entry name" value="GGCT-like"/>
</dbReference>
<proteinExistence type="predicted"/>
<dbReference type="CDD" id="cd06661">
    <property type="entry name" value="GGCT_like"/>
    <property type="match status" value="1"/>
</dbReference>
<protein>
    <recommendedName>
        <fullName evidence="1">glutathione-specific gamma-glutamylcyclotransferase</fullName>
        <ecNumber evidence="1">4.3.2.7</ecNumber>
    </recommendedName>
</protein>
<accession>A0A9W6ITB8</accession>